<dbReference type="Proteomes" id="UP000030640">
    <property type="component" value="Unassembled WGS sequence"/>
</dbReference>
<evidence type="ECO:0000313" key="2">
    <source>
        <dbReference type="EMBL" id="EUD69441.1"/>
    </source>
</evidence>
<dbReference type="RefSeq" id="XP_008814143.1">
    <property type="nucleotide sequence ID" value="XM_008815921.1"/>
</dbReference>
<dbReference type="AlphaFoldDB" id="W7AVI7"/>
<accession>W7AVI7</accession>
<feature type="region of interest" description="Disordered" evidence="1">
    <location>
        <begin position="66"/>
        <end position="89"/>
    </location>
</feature>
<dbReference type="VEuPathDB" id="PlasmoDB:C922_00304"/>
<dbReference type="EMBL" id="KI965460">
    <property type="protein sequence ID" value="EUD69441.1"/>
    <property type="molecule type" value="Genomic_DNA"/>
</dbReference>
<evidence type="ECO:0000313" key="3">
    <source>
        <dbReference type="Proteomes" id="UP000030640"/>
    </source>
</evidence>
<proteinExistence type="predicted"/>
<keyword evidence="3" id="KW-1185">Reference proteome</keyword>
<dbReference type="GeneID" id="20035578"/>
<gene>
    <name evidence="2" type="ORF">C922_00304</name>
</gene>
<sequence length="108" mass="12564">MYRKYGLTGLVSELEEIAAWPREDTQRNTQVCPENCSQDEHKSDVPSEICELFPYKVNRQTRRSRTVYEKKAQTTSPLNEEEELANQGEASEGYHIDCYTVREGLFKI</sequence>
<protein>
    <submittedName>
        <fullName evidence="2">Uncharacterized protein</fullName>
    </submittedName>
</protein>
<organism evidence="2 3">
    <name type="scientific">Plasmodium inui San Antonio 1</name>
    <dbReference type="NCBI Taxonomy" id="1237626"/>
    <lineage>
        <taxon>Eukaryota</taxon>
        <taxon>Sar</taxon>
        <taxon>Alveolata</taxon>
        <taxon>Apicomplexa</taxon>
        <taxon>Aconoidasida</taxon>
        <taxon>Haemosporida</taxon>
        <taxon>Plasmodiidae</taxon>
        <taxon>Plasmodium</taxon>
        <taxon>Plasmodium (Plasmodium)</taxon>
    </lineage>
</organism>
<name>W7AVI7_9APIC</name>
<evidence type="ECO:0000256" key="1">
    <source>
        <dbReference type="SAM" id="MobiDB-lite"/>
    </source>
</evidence>
<reference evidence="2 3" key="1">
    <citation type="submission" date="2013-02" db="EMBL/GenBank/DDBJ databases">
        <title>The Genome Sequence of Plasmodium inui San Antonio 1.</title>
        <authorList>
            <consortium name="The Broad Institute Genome Sequencing Platform"/>
            <consortium name="The Broad Institute Genome Sequencing Center for Infectious Disease"/>
            <person name="Neafsey D."/>
            <person name="Cheeseman I."/>
            <person name="Volkman S."/>
            <person name="Adams J."/>
            <person name="Walker B."/>
            <person name="Young S.K."/>
            <person name="Zeng Q."/>
            <person name="Gargeya S."/>
            <person name="Fitzgerald M."/>
            <person name="Haas B."/>
            <person name="Abouelleil A."/>
            <person name="Alvarado L."/>
            <person name="Arachchi H.M."/>
            <person name="Berlin A.M."/>
            <person name="Chapman S.B."/>
            <person name="Dewar J."/>
            <person name="Goldberg J."/>
            <person name="Griggs A."/>
            <person name="Gujja S."/>
            <person name="Hansen M."/>
            <person name="Howarth C."/>
            <person name="Imamovic A."/>
            <person name="Larimer J."/>
            <person name="McCowan C."/>
            <person name="Murphy C."/>
            <person name="Neiman D."/>
            <person name="Pearson M."/>
            <person name="Priest M."/>
            <person name="Roberts A."/>
            <person name="Saif S."/>
            <person name="Shea T."/>
            <person name="Sisk P."/>
            <person name="Sykes S."/>
            <person name="Wortman J."/>
            <person name="Nusbaum C."/>
            <person name="Birren B."/>
        </authorList>
    </citation>
    <scope>NUCLEOTIDE SEQUENCE [LARGE SCALE GENOMIC DNA]</scope>
    <source>
        <strain evidence="2 3">San Antonio 1</strain>
    </source>
</reference>